<name>A0A3P6FHA6_BRAOL</name>
<accession>A0A3P6FHA6</accession>
<evidence type="ECO:0000313" key="1">
    <source>
        <dbReference type="EMBL" id="VDD52328.1"/>
    </source>
</evidence>
<reference evidence="1" key="1">
    <citation type="submission" date="2018-11" db="EMBL/GenBank/DDBJ databases">
        <authorList>
            <consortium name="Genoscope - CEA"/>
            <person name="William W."/>
        </authorList>
    </citation>
    <scope>NUCLEOTIDE SEQUENCE</scope>
</reference>
<proteinExistence type="predicted"/>
<organism evidence="1">
    <name type="scientific">Brassica oleracea</name>
    <name type="common">Wild cabbage</name>
    <dbReference type="NCBI Taxonomy" id="3712"/>
    <lineage>
        <taxon>Eukaryota</taxon>
        <taxon>Viridiplantae</taxon>
        <taxon>Streptophyta</taxon>
        <taxon>Embryophyta</taxon>
        <taxon>Tracheophyta</taxon>
        <taxon>Spermatophyta</taxon>
        <taxon>Magnoliopsida</taxon>
        <taxon>eudicotyledons</taxon>
        <taxon>Gunneridae</taxon>
        <taxon>Pentapetalae</taxon>
        <taxon>rosids</taxon>
        <taxon>malvids</taxon>
        <taxon>Brassicales</taxon>
        <taxon>Brassicaceae</taxon>
        <taxon>Brassiceae</taxon>
        <taxon>Brassica</taxon>
    </lineage>
</organism>
<dbReference type="AlphaFoldDB" id="A0A3P6FHA6"/>
<gene>
    <name evidence="1" type="ORF">BOLC1T04717H</name>
</gene>
<sequence>AKTPTRLLNISRQFMEFKKLQRNINPCDMDARSELNGYRS</sequence>
<feature type="non-terminal residue" evidence="1">
    <location>
        <position position="1"/>
    </location>
</feature>
<dbReference type="EMBL" id="LR031878">
    <property type="protein sequence ID" value="VDD52328.1"/>
    <property type="molecule type" value="Genomic_DNA"/>
</dbReference>
<protein>
    <submittedName>
        <fullName evidence="1">Uncharacterized protein</fullName>
    </submittedName>
</protein>